<dbReference type="InterPro" id="IPR010255">
    <property type="entry name" value="Haem_peroxidase_sf"/>
</dbReference>
<evidence type="ECO:0000256" key="13">
    <source>
        <dbReference type="ARBA" id="ARBA00023324"/>
    </source>
</evidence>
<keyword evidence="6" id="KW-0349">Heme</keyword>
<evidence type="ECO:0000256" key="14">
    <source>
        <dbReference type="PIRSR" id="PIRSR600823-1"/>
    </source>
</evidence>
<evidence type="ECO:0000259" key="20">
    <source>
        <dbReference type="PROSITE" id="PS50873"/>
    </source>
</evidence>
<evidence type="ECO:0000256" key="3">
    <source>
        <dbReference type="ARBA" id="ARBA00012313"/>
    </source>
</evidence>
<evidence type="ECO:0000256" key="19">
    <source>
        <dbReference type="RuleBase" id="RU004241"/>
    </source>
</evidence>
<feature type="disulfide bond" evidence="18">
    <location>
        <begin position="12"/>
        <end position="17"/>
    </location>
</feature>
<evidence type="ECO:0000256" key="17">
    <source>
        <dbReference type="PIRSR" id="PIRSR600823-4"/>
    </source>
</evidence>
<dbReference type="GO" id="GO:0020037">
    <property type="term" value="F:heme binding"/>
    <property type="evidence" value="ECO:0007669"/>
    <property type="project" value="InterPro"/>
</dbReference>
<comment type="cofactor">
    <cofactor evidence="2">
        <name>heme b</name>
        <dbReference type="ChEBI" id="CHEBI:60344"/>
    </cofactor>
</comment>
<feature type="domain" description="Plant heme peroxidase family profile" evidence="20">
    <location>
        <begin position="1"/>
        <end position="250"/>
    </location>
</feature>
<keyword evidence="9 16" id="KW-0106">Calcium</keyword>
<evidence type="ECO:0000256" key="11">
    <source>
        <dbReference type="ARBA" id="ARBA00023004"/>
    </source>
</evidence>
<accession>A0A6L2MSS8</accession>
<proteinExistence type="inferred from homology"/>
<dbReference type="InterPro" id="IPR033905">
    <property type="entry name" value="Secretory_peroxidase"/>
</dbReference>
<evidence type="ECO:0000256" key="6">
    <source>
        <dbReference type="ARBA" id="ARBA00022617"/>
    </source>
</evidence>
<comment type="caution">
    <text evidence="21">The sequence shown here is derived from an EMBL/GenBank/DDBJ whole genome shotgun (WGS) entry which is preliminary data.</text>
</comment>
<dbReference type="PANTHER" id="PTHR31235">
    <property type="entry name" value="PEROXIDASE 25-RELATED"/>
    <property type="match status" value="1"/>
</dbReference>
<feature type="binding site" evidence="16">
    <location>
        <position position="173"/>
    </location>
    <ligand>
        <name>Ca(2+)</name>
        <dbReference type="ChEBI" id="CHEBI:29108"/>
        <label>2</label>
    </ligand>
</feature>
<evidence type="ECO:0000256" key="9">
    <source>
        <dbReference type="ARBA" id="ARBA00022837"/>
    </source>
</evidence>
<evidence type="ECO:0000256" key="8">
    <source>
        <dbReference type="ARBA" id="ARBA00022729"/>
    </source>
</evidence>
<organism evidence="21">
    <name type="scientific">Tanacetum cinerariifolium</name>
    <name type="common">Dalmatian daisy</name>
    <name type="synonym">Chrysanthemum cinerariifolium</name>
    <dbReference type="NCBI Taxonomy" id="118510"/>
    <lineage>
        <taxon>Eukaryota</taxon>
        <taxon>Viridiplantae</taxon>
        <taxon>Streptophyta</taxon>
        <taxon>Embryophyta</taxon>
        <taxon>Tracheophyta</taxon>
        <taxon>Spermatophyta</taxon>
        <taxon>Magnoliopsida</taxon>
        <taxon>eudicotyledons</taxon>
        <taxon>Gunneridae</taxon>
        <taxon>Pentapetalae</taxon>
        <taxon>asterids</taxon>
        <taxon>campanulids</taxon>
        <taxon>Asterales</taxon>
        <taxon>Asteraceae</taxon>
        <taxon>Asteroideae</taxon>
        <taxon>Anthemideae</taxon>
        <taxon>Anthemidinae</taxon>
        <taxon>Tanacetum</taxon>
    </lineage>
</organism>
<feature type="binding site" evidence="16">
    <location>
        <position position="29"/>
    </location>
    <ligand>
        <name>Ca(2+)</name>
        <dbReference type="ChEBI" id="CHEBI:29108"/>
        <label>1</label>
    </ligand>
</feature>
<dbReference type="Gene3D" id="1.10.520.10">
    <property type="match status" value="1"/>
</dbReference>
<gene>
    <name evidence="21" type="ORF">Tci_048961</name>
</gene>
<dbReference type="CDD" id="cd00693">
    <property type="entry name" value="secretory_peroxidase"/>
    <property type="match status" value="1"/>
</dbReference>
<dbReference type="InterPro" id="IPR000823">
    <property type="entry name" value="Peroxidase_pln"/>
</dbReference>
<dbReference type="GO" id="GO:0046872">
    <property type="term" value="F:metal ion binding"/>
    <property type="evidence" value="ECO:0007669"/>
    <property type="project" value="UniProtKB-KW"/>
</dbReference>
<dbReference type="GO" id="GO:0042744">
    <property type="term" value="P:hydrogen peroxide catabolic process"/>
    <property type="evidence" value="ECO:0007669"/>
    <property type="project" value="UniProtKB-KW"/>
</dbReference>
<sequence length="454" mass="49879">MAPGLRIFFHDCFVNGCDASLLLNGSSSEKTASSNLPLRGFQVIKAVKAQLERACPGVVSCADIFSFAARDSVVLGRDGLVSQASNTANLPAFDDPISVQIRKFSDKGLNTQDLVTLVGGRTIRTAACLVFSYRLYNFNNTNQPDPTINQVFLPQLRALCPNGGNGNIRVGLDRGSVNRFDKSFYKNLRNGRGVLESDAKLLSNPTTQSGKKVNVRILFTPEGNGIDVIVLVESICAISKQFANTAYGFFLGKKVAYPVVANYVRNTWDAMLENGPWFIRNNPFILKKWHPDENLLKEDGRSSYSRVMIELRADVKLKDNIVVAMPKITRRAIINVMSVLSVSENLLGVRLKEYRPILKKSTVSSSGHKKKGVEPTIEVSNLNPFGVLNSINNDVEFGKLRLLDNDENPQAPTGIVKSDSEVEVVFDETANLRILTSGKDGSDKGYGINSLLEQ</sequence>
<keyword evidence="11" id="KW-0408">Iron</keyword>
<dbReference type="PROSITE" id="PS50873">
    <property type="entry name" value="PEROXIDASE_4"/>
    <property type="match status" value="1"/>
</dbReference>
<evidence type="ECO:0000256" key="7">
    <source>
        <dbReference type="ARBA" id="ARBA00022723"/>
    </source>
</evidence>
<dbReference type="InterPro" id="IPR002016">
    <property type="entry name" value="Haem_peroxidase"/>
</dbReference>
<dbReference type="GO" id="GO:0140825">
    <property type="term" value="F:lactoperoxidase activity"/>
    <property type="evidence" value="ECO:0007669"/>
    <property type="project" value="UniProtKB-EC"/>
</dbReference>
<name>A0A6L2MSS8_TANCI</name>
<feature type="binding site" evidence="16">
    <location>
        <position position="18"/>
    </location>
    <ligand>
        <name>Ca(2+)</name>
        <dbReference type="ChEBI" id="CHEBI:29108"/>
        <label>1</label>
    </ligand>
</feature>
<keyword evidence="4" id="KW-0964">Secreted</keyword>
<reference evidence="21" key="1">
    <citation type="journal article" date="2019" name="Sci. Rep.">
        <title>Draft genome of Tanacetum cinerariifolium, the natural source of mosquito coil.</title>
        <authorList>
            <person name="Yamashiro T."/>
            <person name="Shiraishi A."/>
            <person name="Satake H."/>
            <person name="Nakayama K."/>
        </authorList>
    </citation>
    <scope>NUCLEOTIDE SEQUENCE</scope>
</reference>
<evidence type="ECO:0000256" key="5">
    <source>
        <dbReference type="ARBA" id="ARBA00022559"/>
    </source>
</evidence>
<feature type="binding site" evidence="16">
    <location>
        <position position="20"/>
    </location>
    <ligand>
        <name>Ca(2+)</name>
        <dbReference type="ChEBI" id="CHEBI:29108"/>
        <label>1</label>
    </ligand>
</feature>
<comment type="catalytic activity">
    <reaction evidence="1">
        <text>2 a phenolic donor + H2O2 = 2 a phenolic radical donor + 2 H2O</text>
        <dbReference type="Rhea" id="RHEA:56136"/>
        <dbReference type="ChEBI" id="CHEBI:15377"/>
        <dbReference type="ChEBI" id="CHEBI:16240"/>
        <dbReference type="ChEBI" id="CHEBI:139520"/>
        <dbReference type="ChEBI" id="CHEBI:139521"/>
        <dbReference type="EC" id="1.11.1.7"/>
    </reaction>
</comment>
<keyword evidence="7 16" id="KW-0479">Metal-binding</keyword>
<keyword evidence="12 18" id="KW-1015">Disulfide bond</keyword>
<feature type="site" description="Transition state stabilizer" evidence="17">
    <location>
        <position position="6"/>
    </location>
</feature>
<evidence type="ECO:0000256" key="4">
    <source>
        <dbReference type="ARBA" id="ARBA00022525"/>
    </source>
</evidence>
<feature type="binding site" evidence="16">
    <location>
        <position position="14"/>
    </location>
    <ligand>
        <name>Ca(2+)</name>
        <dbReference type="ChEBI" id="CHEBI:29108"/>
        <label>1</label>
    </ligand>
</feature>
<dbReference type="PRINTS" id="PR00461">
    <property type="entry name" value="PLPEROXIDASE"/>
</dbReference>
<dbReference type="SUPFAM" id="SSF48113">
    <property type="entry name" value="Heme-dependent peroxidases"/>
    <property type="match status" value="1"/>
</dbReference>
<feature type="active site" description="Proton acceptor" evidence="14">
    <location>
        <position position="10"/>
    </location>
</feature>
<evidence type="ECO:0000256" key="10">
    <source>
        <dbReference type="ARBA" id="ARBA00023002"/>
    </source>
</evidence>
<dbReference type="Pfam" id="PF00141">
    <property type="entry name" value="peroxidase"/>
    <property type="match status" value="1"/>
</dbReference>
<dbReference type="EMBL" id="BKCJ010007382">
    <property type="protein sequence ID" value="GEU76983.1"/>
    <property type="molecule type" value="Genomic_DNA"/>
</dbReference>
<feature type="binding site" evidence="16">
    <location>
        <position position="181"/>
    </location>
    <ligand>
        <name>Ca(2+)</name>
        <dbReference type="ChEBI" id="CHEBI:29108"/>
        <label>2</label>
    </ligand>
</feature>
<keyword evidence="13" id="KW-0376">Hydrogen peroxide</keyword>
<evidence type="ECO:0000256" key="12">
    <source>
        <dbReference type="ARBA" id="ARBA00023157"/>
    </source>
</evidence>
<feature type="binding site" evidence="16">
    <location>
        <position position="11"/>
    </location>
    <ligand>
        <name>Ca(2+)</name>
        <dbReference type="ChEBI" id="CHEBI:29108"/>
        <label>1</label>
    </ligand>
</feature>
<dbReference type="GO" id="GO:0006979">
    <property type="term" value="P:response to oxidative stress"/>
    <property type="evidence" value="ECO:0007669"/>
    <property type="project" value="InterPro"/>
</dbReference>
<keyword evidence="5 21" id="KW-0575">Peroxidase</keyword>
<evidence type="ECO:0000256" key="15">
    <source>
        <dbReference type="PIRSR" id="PIRSR600823-2"/>
    </source>
</evidence>
<keyword evidence="10" id="KW-0560">Oxidoreductase</keyword>
<feature type="binding site" evidence="16">
    <location>
        <position position="16"/>
    </location>
    <ligand>
        <name>Ca(2+)</name>
        <dbReference type="ChEBI" id="CHEBI:29108"/>
        <label>1</label>
    </ligand>
</feature>
<comment type="similarity">
    <text evidence="19">Belongs to the peroxidase family.</text>
</comment>
<feature type="binding site" evidence="16">
    <location>
        <position position="122"/>
    </location>
    <ligand>
        <name>Ca(2+)</name>
        <dbReference type="ChEBI" id="CHEBI:29108"/>
        <label>2</label>
    </ligand>
</feature>
<protein>
    <recommendedName>
        <fullName evidence="3">peroxidase</fullName>
        <ecNumber evidence="3">1.11.1.7</ecNumber>
    </recommendedName>
</protein>
<dbReference type="Gene3D" id="1.10.420.10">
    <property type="entry name" value="Peroxidase, domain 2"/>
    <property type="match status" value="1"/>
</dbReference>
<evidence type="ECO:0000256" key="16">
    <source>
        <dbReference type="PIRSR" id="PIRSR600823-3"/>
    </source>
</evidence>
<evidence type="ECO:0000256" key="18">
    <source>
        <dbReference type="PIRSR" id="PIRSR600823-5"/>
    </source>
</evidence>
<feature type="binding site" evidence="15">
    <location>
        <position position="91"/>
    </location>
    <ligand>
        <name>substrate</name>
    </ligand>
</feature>
<keyword evidence="8" id="KW-0732">Signal</keyword>
<dbReference type="PRINTS" id="PR00458">
    <property type="entry name" value="PEROXIDASE"/>
</dbReference>
<feature type="disulfide bond" evidence="18">
    <location>
        <begin position="128"/>
        <end position="160"/>
    </location>
</feature>
<dbReference type="FunFam" id="1.10.420.10:FF:000010">
    <property type="entry name" value="Peroxidase"/>
    <property type="match status" value="1"/>
</dbReference>
<dbReference type="EC" id="1.11.1.7" evidence="3"/>
<dbReference type="AlphaFoldDB" id="A0A6L2MSS8"/>
<evidence type="ECO:0000256" key="1">
    <source>
        <dbReference type="ARBA" id="ARBA00000189"/>
    </source>
</evidence>
<evidence type="ECO:0000313" key="21">
    <source>
        <dbReference type="EMBL" id="GEU76983.1"/>
    </source>
</evidence>
<evidence type="ECO:0000256" key="2">
    <source>
        <dbReference type="ARBA" id="ARBA00001970"/>
    </source>
</evidence>
<comment type="cofactor">
    <cofactor evidence="16">
        <name>Ca(2+)</name>
        <dbReference type="ChEBI" id="CHEBI:29108"/>
    </cofactor>
    <text evidence="16">Binds 2 calcium ions per subunit.</text>
</comment>